<dbReference type="EMBL" id="OU503037">
    <property type="protein sequence ID" value="CAI9756244.1"/>
    <property type="molecule type" value="Genomic_DNA"/>
</dbReference>
<dbReference type="Proteomes" id="UP000834106">
    <property type="component" value="Chromosome 2"/>
</dbReference>
<sequence>MCCFGGNETRVSTFGPCLENSHQGIAIAAPFQPTSSSSLASTSNRPNRMLVIEIPRQFNEGEDEKSHVPLYLRSLKMLLSGDIKFNPWSPRNADMVQGSSSLS</sequence>
<accession>A0AAD1YTC3</accession>
<gene>
    <name evidence="1" type="ORF">FPE_LOCUS3674</name>
</gene>
<reference evidence="1" key="1">
    <citation type="submission" date="2023-05" db="EMBL/GenBank/DDBJ databases">
        <authorList>
            <person name="Huff M."/>
        </authorList>
    </citation>
    <scope>NUCLEOTIDE SEQUENCE</scope>
</reference>
<dbReference type="AlphaFoldDB" id="A0AAD1YTC3"/>
<protein>
    <submittedName>
        <fullName evidence="1">Uncharacterized protein</fullName>
    </submittedName>
</protein>
<proteinExistence type="predicted"/>
<evidence type="ECO:0000313" key="1">
    <source>
        <dbReference type="EMBL" id="CAI9756244.1"/>
    </source>
</evidence>
<organism evidence="1 2">
    <name type="scientific">Fraxinus pennsylvanica</name>
    <dbReference type="NCBI Taxonomy" id="56036"/>
    <lineage>
        <taxon>Eukaryota</taxon>
        <taxon>Viridiplantae</taxon>
        <taxon>Streptophyta</taxon>
        <taxon>Embryophyta</taxon>
        <taxon>Tracheophyta</taxon>
        <taxon>Spermatophyta</taxon>
        <taxon>Magnoliopsida</taxon>
        <taxon>eudicotyledons</taxon>
        <taxon>Gunneridae</taxon>
        <taxon>Pentapetalae</taxon>
        <taxon>asterids</taxon>
        <taxon>lamiids</taxon>
        <taxon>Lamiales</taxon>
        <taxon>Oleaceae</taxon>
        <taxon>Oleeae</taxon>
        <taxon>Fraxinus</taxon>
    </lineage>
</organism>
<keyword evidence="2" id="KW-1185">Reference proteome</keyword>
<evidence type="ECO:0000313" key="2">
    <source>
        <dbReference type="Proteomes" id="UP000834106"/>
    </source>
</evidence>
<name>A0AAD1YTC3_9LAMI</name>